<proteinExistence type="predicted"/>
<gene>
    <name evidence="6" type="ORF">BE15_24570</name>
</gene>
<sequence>MTATASVTLAAPTSRRWRLANIALWALQILLSAAFIFGGVNKLLGLQQEMVDNFARIGLGVWFQYFVGVLELVGGIGLLIPRVCSRAALLLAGVMGGAVLTHLFVLPPLYLASIPGVLGVVFGLVAWARRGGRAA</sequence>
<evidence type="ECO:0008006" key="8">
    <source>
        <dbReference type="Google" id="ProtNLM"/>
    </source>
</evidence>
<dbReference type="AlphaFoldDB" id="A0A150QLJ0"/>
<dbReference type="InterPro" id="IPR032808">
    <property type="entry name" value="DoxX"/>
</dbReference>
<feature type="transmembrane region" description="Helical" evidence="5">
    <location>
        <begin position="22"/>
        <end position="41"/>
    </location>
</feature>
<name>A0A150QLJ0_SORCE</name>
<feature type="transmembrane region" description="Helical" evidence="5">
    <location>
        <begin position="87"/>
        <end position="104"/>
    </location>
</feature>
<dbReference type="Pfam" id="PF13564">
    <property type="entry name" value="DoxX_2"/>
    <property type="match status" value="1"/>
</dbReference>
<keyword evidence="3 5" id="KW-1133">Transmembrane helix</keyword>
<comment type="subcellular location">
    <subcellularLocation>
        <location evidence="1">Membrane</location>
        <topology evidence="1">Multi-pass membrane protein</topology>
    </subcellularLocation>
</comment>
<evidence type="ECO:0000256" key="2">
    <source>
        <dbReference type="ARBA" id="ARBA00022692"/>
    </source>
</evidence>
<comment type="caution">
    <text evidence="6">The sequence shown here is derived from an EMBL/GenBank/DDBJ whole genome shotgun (WGS) entry which is preliminary data.</text>
</comment>
<organism evidence="6 7">
    <name type="scientific">Sorangium cellulosum</name>
    <name type="common">Polyangium cellulosum</name>
    <dbReference type="NCBI Taxonomy" id="56"/>
    <lineage>
        <taxon>Bacteria</taxon>
        <taxon>Pseudomonadati</taxon>
        <taxon>Myxococcota</taxon>
        <taxon>Polyangia</taxon>
        <taxon>Polyangiales</taxon>
        <taxon>Polyangiaceae</taxon>
        <taxon>Sorangium</taxon>
    </lineage>
</organism>
<keyword evidence="4 5" id="KW-0472">Membrane</keyword>
<evidence type="ECO:0000256" key="1">
    <source>
        <dbReference type="ARBA" id="ARBA00004141"/>
    </source>
</evidence>
<evidence type="ECO:0000256" key="5">
    <source>
        <dbReference type="SAM" id="Phobius"/>
    </source>
</evidence>
<accession>A0A150QLJ0</accession>
<dbReference type="GO" id="GO:0016020">
    <property type="term" value="C:membrane"/>
    <property type="evidence" value="ECO:0007669"/>
    <property type="project" value="UniProtKB-SubCell"/>
</dbReference>
<evidence type="ECO:0000256" key="3">
    <source>
        <dbReference type="ARBA" id="ARBA00022989"/>
    </source>
</evidence>
<evidence type="ECO:0000313" key="7">
    <source>
        <dbReference type="Proteomes" id="UP000075260"/>
    </source>
</evidence>
<dbReference type="Proteomes" id="UP000075260">
    <property type="component" value="Unassembled WGS sequence"/>
</dbReference>
<reference evidence="6 7" key="1">
    <citation type="submission" date="2014-02" db="EMBL/GenBank/DDBJ databases">
        <title>The small core and large imbalanced accessory genome model reveals a collaborative survival strategy of Sorangium cellulosum strains in nature.</title>
        <authorList>
            <person name="Han K."/>
            <person name="Peng R."/>
            <person name="Blom J."/>
            <person name="Li Y.-Z."/>
        </authorList>
    </citation>
    <scope>NUCLEOTIDE SEQUENCE [LARGE SCALE GENOMIC DNA]</scope>
    <source>
        <strain evidence="6 7">So0008-312</strain>
    </source>
</reference>
<dbReference type="OrthoDB" id="3576439at2"/>
<dbReference type="EMBL" id="JEMA01000524">
    <property type="protein sequence ID" value="KYF68865.1"/>
    <property type="molecule type" value="Genomic_DNA"/>
</dbReference>
<feature type="transmembrane region" description="Helical" evidence="5">
    <location>
        <begin position="61"/>
        <end position="80"/>
    </location>
</feature>
<feature type="transmembrane region" description="Helical" evidence="5">
    <location>
        <begin position="110"/>
        <end position="128"/>
    </location>
</feature>
<keyword evidence="2 5" id="KW-0812">Transmembrane</keyword>
<evidence type="ECO:0000313" key="6">
    <source>
        <dbReference type="EMBL" id="KYF68865.1"/>
    </source>
</evidence>
<protein>
    <recommendedName>
        <fullName evidence="8">DoxX family protein</fullName>
    </recommendedName>
</protein>
<evidence type="ECO:0000256" key="4">
    <source>
        <dbReference type="ARBA" id="ARBA00023136"/>
    </source>
</evidence>